<dbReference type="InterPro" id="IPR013920">
    <property type="entry name" value="DUF1774_fun"/>
</dbReference>
<feature type="transmembrane region" description="Helical" evidence="1">
    <location>
        <begin position="82"/>
        <end position="104"/>
    </location>
</feature>
<feature type="transmembrane region" description="Helical" evidence="1">
    <location>
        <begin position="51"/>
        <end position="70"/>
    </location>
</feature>
<dbReference type="KEGG" id="ppa:PAS_chr1-1_0257"/>
<keyword evidence="3" id="KW-1185">Reference proteome</keyword>
<accession>C4QWK4</accession>
<dbReference type="PANTHER" id="PTHR37992:SF1">
    <property type="entry name" value="DUF1774-DOMAIN-CONTAINING PROTEIN"/>
    <property type="match status" value="1"/>
</dbReference>
<dbReference type="OrthoDB" id="3342455at2759"/>
<dbReference type="InParanoid" id="C4QWK4"/>
<feature type="transmembrane region" description="Helical" evidence="1">
    <location>
        <begin position="110"/>
        <end position="130"/>
    </location>
</feature>
<keyword evidence="1" id="KW-0472">Membrane</keyword>
<dbReference type="HOGENOM" id="CLU_061220_0_0_1"/>
<dbReference type="GeneID" id="8196759"/>
<dbReference type="RefSeq" id="XP_002489908.1">
    <property type="nucleotide sequence ID" value="XM_002489863.1"/>
</dbReference>
<sequence length="274" mass="31389">MSSESRTYSFKIFSILTYALSIYGEVRYFLFRTHHSRSYLTPFTGNSTLDYIYVIATLLLQLLFVVQYFSQDGTVSAREQKNVLEQVGYHFSIYNVLNFIWVYLFKHKRFLFAEIVLFVNLFNLLSLYFIHKTYAIKDLGRWFTIHLSTVALPLSWIQYAIFWNGAALFHSHYVSLLPRLLANLLIWEFLLVPAFFIVVFADYGVGFSSSYLTLSIAVGQLLTKVIGLQWIFGFVIAGTIFLLSLLVSTGVLAGKVANNNNVLGSDREQAPLLT</sequence>
<feature type="transmembrane region" description="Helical" evidence="1">
    <location>
        <begin position="142"/>
        <end position="164"/>
    </location>
</feature>
<evidence type="ECO:0000313" key="2">
    <source>
        <dbReference type="EMBL" id="CAY67627.1"/>
    </source>
</evidence>
<dbReference type="AlphaFoldDB" id="C4QWK4"/>
<feature type="transmembrane region" description="Helical" evidence="1">
    <location>
        <begin position="184"/>
        <end position="205"/>
    </location>
</feature>
<feature type="transmembrane region" description="Helical" evidence="1">
    <location>
        <begin position="226"/>
        <end position="253"/>
    </location>
</feature>
<dbReference type="PANTHER" id="PTHR37992">
    <property type="entry name" value="EXPRESSED PROTEIN"/>
    <property type="match status" value="1"/>
</dbReference>
<dbReference type="OMA" id="IWSILVY"/>
<keyword evidence="1" id="KW-0812">Transmembrane</keyword>
<reference evidence="2 3" key="1">
    <citation type="journal article" date="2009" name="Nat. Biotechnol.">
        <title>Genome sequence of the recombinant protein production host Pichia pastoris.</title>
        <authorList>
            <person name="De Schutter K."/>
            <person name="Lin Y.C."/>
            <person name="Tiels P."/>
            <person name="Van Hecke A."/>
            <person name="Glinka S."/>
            <person name="Weber-Lehmann J."/>
            <person name="Rouze P."/>
            <person name="Van de Peer Y."/>
            <person name="Callewaert N."/>
        </authorList>
    </citation>
    <scope>NUCLEOTIDE SEQUENCE [LARGE SCALE GENOMIC DNA]</scope>
    <source>
        <strain evidence="3">GS115 / ATCC 20864</strain>
    </source>
</reference>
<protein>
    <submittedName>
        <fullName evidence="2">Uncharacterized protein</fullName>
    </submittedName>
</protein>
<feature type="transmembrane region" description="Helical" evidence="1">
    <location>
        <begin position="12"/>
        <end position="31"/>
    </location>
</feature>
<dbReference type="eggNOG" id="ENOG502REZ6">
    <property type="taxonomic scope" value="Eukaryota"/>
</dbReference>
<dbReference type="Pfam" id="PF08611">
    <property type="entry name" value="DUF1774"/>
    <property type="match status" value="1"/>
</dbReference>
<gene>
    <name evidence="2" type="ordered locus">PAS_chr1-1_0257</name>
</gene>
<proteinExistence type="predicted"/>
<evidence type="ECO:0000256" key="1">
    <source>
        <dbReference type="SAM" id="Phobius"/>
    </source>
</evidence>
<dbReference type="EMBL" id="FN392319">
    <property type="protein sequence ID" value="CAY67627.1"/>
    <property type="molecule type" value="Genomic_DNA"/>
</dbReference>
<dbReference type="STRING" id="644223.C4QWK4"/>
<name>C4QWK4_KOMPG</name>
<organism evidence="2 3">
    <name type="scientific">Komagataella phaffii (strain GS115 / ATCC 20864)</name>
    <name type="common">Yeast</name>
    <name type="synonym">Pichia pastoris</name>
    <dbReference type="NCBI Taxonomy" id="644223"/>
    <lineage>
        <taxon>Eukaryota</taxon>
        <taxon>Fungi</taxon>
        <taxon>Dikarya</taxon>
        <taxon>Ascomycota</taxon>
        <taxon>Saccharomycotina</taxon>
        <taxon>Pichiomycetes</taxon>
        <taxon>Pichiales</taxon>
        <taxon>Pichiaceae</taxon>
        <taxon>Komagataella</taxon>
    </lineage>
</organism>
<keyword evidence="1" id="KW-1133">Transmembrane helix</keyword>
<evidence type="ECO:0000313" key="3">
    <source>
        <dbReference type="Proteomes" id="UP000000314"/>
    </source>
</evidence>
<dbReference type="Proteomes" id="UP000000314">
    <property type="component" value="Chromosome 1"/>
</dbReference>